<keyword evidence="2" id="KW-1185">Reference proteome</keyword>
<accession>A0ABV3LBR8</accession>
<evidence type="ECO:0000313" key="2">
    <source>
        <dbReference type="Proteomes" id="UP001553161"/>
    </source>
</evidence>
<comment type="caution">
    <text evidence="1">The sequence shown here is derived from an EMBL/GenBank/DDBJ whole genome shotgun (WGS) entry which is preliminary data.</text>
</comment>
<name>A0ABV3LBR8_9RHOB</name>
<dbReference type="Gene3D" id="3.30.2310.20">
    <property type="entry name" value="RelE-like"/>
    <property type="match status" value="1"/>
</dbReference>
<gene>
    <name evidence="1" type="ORF">AB0T83_19865</name>
</gene>
<dbReference type="Proteomes" id="UP001553161">
    <property type="component" value="Unassembled WGS sequence"/>
</dbReference>
<dbReference type="InterPro" id="IPR035093">
    <property type="entry name" value="RelE/ParE_toxin_dom_sf"/>
</dbReference>
<proteinExistence type="predicted"/>
<evidence type="ECO:0000313" key="1">
    <source>
        <dbReference type="EMBL" id="MEV8468999.1"/>
    </source>
</evidence>
<organism evidence="1 2">
    <name type="scientific">Meridianimarinicoccus marinus</name>
    <dbReference type="NCBI Taxonomy" id="3231483"/>
    <lineage>
        <taxon>Bacteria</taxon>
        <taxon>Pseudomonadati</taxon>
        <taxon>Pseudomonadota</taxon>
        <taxon>Alphaproteobacteria</taxon>
        <taxon>Rhodobacterales</taxon>
        <taxon>Paracoccaceae</taxon>
        <taxon>Meridianimarinicoccus</taxon>
    </lineage>
</organism>
<protein>
    <submittedName>
        <fullName evidence="1">Uncharacterized protein</fullName>
    </submittedName>
</protein>
<sequence length="71" mass="7657">MWRMIQCTKGKLIQGVQAYKASKGFPSGIMKVARRKLTMLDAASSLDDLRVPTPTGLKCCKATGKGNIQSA</sequence>
<dbReference type="EMBL" id="JBFBVU010000061">
    <property type="protein sequence ID" value="MEV8468999.1"/>
    <property type="molecule type" value="Genomic_DNA"/>
</dbReference>
<reference evidence="1 2" key="1">
    <citation type="submission" date="2024-07" db="EMBL/GenBank/DDBJ databases">
        <authorList>
            <person name="Kang M."/>
        </authorList>
    </citation>
    <scope>NUCLEOTIDE SEQUENCE [LARGE SCALE GENOMIC DNA]</scope>
    <source>
        <strain evidence="1 2">DFM31</strain>
    </source>
</reference>